<dbReference type="InterPro" id="IPR018060">
    <property type="entry name" value="HTH_AraC"/>
</dbReference>
<dbReference type="EMBL" id="VUOL01000017">
    <property type="protein sequence ID" value="KAA2227007.1"/>
    <property type="molecule type" value="Genomic_DNA"/>
</dbReference>
<reference evidence="8 9" key="1">
    <citation type="submission" date="2016-10" db="EMBL/GenBank/DDBJ databases">
        <authorList>
            <person name="Varghese N."/>
            <person name="Submissions S."/>
        </authorList>
    </citation>
    <scope>NUCLEOTIDE SEQUENCE [LARGE SCALE GENOMIC DNA]</scope>
    <source>
        <strain evidence="8 9">BS2771</strain>
    </source>
</reference>
<dbReference type="InterPro" id="IPR037923">
    <property type="entry name" value="HTH-like"/>
</dbReference>
<keyword evidence="1" id="KW-0805">Transcription regulation</keyword>
<evidence type="ECO:0000313" key="8">
    <source>
        <dbReference type="EMBL" id="SDU91638.1"/>
    </source>
</evidence>
<dbReference type="PROSITE" id="PS01124">
    <property type="entry name" value="HTH_ARAC_FAMILY_2"/>
    <property type="match status" value="1"/>
</dbReference>
<evidence type="ECO:0000256" key="1">
    <source>
        <dbReference type="ARBA" id="ARBA00023015"/>
    </source>
</evidence>
<accession>A0A5B2ULQ5</accession>
<evidence type="ECO:0000259" key="6">
    <source>
        <dbReference type="PROSITE" id="PS01124"/>
    </source>
</evidence>
<dbReference type="Proteomes" id="UP000199620">
    <property type="component" value="Chromosome I"/>
</dbReference>
<dbReference type="PANTHER" id="PTHR46796">
    <property type="entry name" value="HTH-TYPE TRANSCRIPTIONAL ACTIVATOR RHAS-RELATED"/>
    <property type="match status" value="1"/>
</dbReference>
<organism evidence="7 10">
    <name type="scientific">Pseudomonas brenneri</name>
    <dbReference type="NCBI Taxonomy" id="129817"/>
    <lineage>
        <taxon>Bacteria</taxon>
        <taxon>Pseudomonadati</taxon>
        <taxon>Pseudomonadota</taxon>
        <taxon>Gammaproteobacteria</taxon>
        <taxon>Pseudomonadales</taxon>
        <taxon>Pseudomonadaceae</taxon>
        <taxon>Pseudomonas</taxon>
    </lineage>
</organism>
<comment type="function">
    <text evidence="4">Regulatory protein of the TOL plasmid xyl operons. XylS activates the xylXYZLTEGFJQKIH operon required for the degradation of toluene, m-xylene and p-xylene.</text>
</comment>
<dbReference type="Pfam" id="PF12833">
    <property type="entry name" value="HTH_18"/>
    <property type="match status" value="1"/>
</dbReference>
<evidence type="ECO:0000313" key="10">
    <source>
        <dbReference type="Proteomes" id="UP000325296"/>
    </source>
</evidence>
<dbReference type="InterPro" id="IPR050204">
    <property type="entry name" value="AraC_XylS_family_regulators"/>
</dbReference>
<dbReference type="Proteomes" id="UP000325296">
    <property type="component" value="Unassembled WGS sequence"/>
</dbReference>
<evidence type="ECO:0000256" key="3">
    <source>
        <dbReference type="ARBA" id="ARBA00023163"/>
    </source>
</evidence>
<keyword evidence="3" id="KW-0804">Transcription</keyword>
<evidence type="ECO:0000256" key="2">
    <source>
        <dbReference type="ARBA" id="ARBA00023125"/>
    </source>
</evidence>
<dbReference type="Pfam" id="PF02311">
    <property type="entry name" value="AraC_binding"/>
    <property type="match status" value="1"/>
</dbReference>
<dbReference type="OrthoDB" id="9809338at2"/>
<keyword evidence="2" id="KW-0238">DNA-binding</keyword>
<dbReference type="EMBL" id="LT629800">
    <property type="protein sequence ID" value="SDU91638.1"/>
    <property type="molecule type" value="Genomic_DNA"/>
</dbReference>
<dbReference type="Gene3D" id="1.10.10.60">
    <property type="entry name" value="Homeodomain-like"/>
    <property type="match status" value="2"/>
</dbReference>
<protein>
    <submittedName>
        <fullName evidence="7">AraC family transcriptional regulator</fullName>
    </submittedName>
    <submittedName>
        <fullName evidence="8">Transcriptional regulator, AraC family</fullName>
    </submittedName>
</protein>
<dbReference type="GO" id="GO:0003700">
    <property type="term" value="F:DNA-binding transcription factor activity"/>
    <property type="evidence" value="ECO:0007669"/>
    <property type="project" value="InterPro"/>
</dbReference>
<proteinExistence type="predicted"/>
<name>A0A5B2ULQ5_9PSED</name>
<feature type="region of interest" description="Disordered" evidence="5">
    <location>
        <begin position="259"/>
        <end position="278"/>
    </location>
</feature>
<dbReference type="InterPro" id="IPR003313">
    <property type="entry name" value="AraC-bd"/>
</dbReference>
<dbReference type="InterPro" id="IPR009057">
    <property type="entry name" value="Homeodomain-like_sf"/>
</dbReference>
<sequence length="278" mass="29605">MSSSHHAWLGDYEISSTTCSGLTFARHSHDECVIGVNLIGEEKVWLDRRTFEAGPGSITLYNPGQIQGGGAAQGAPWHFVSLYAGADRLASDLGLAHLEFDRALYFAPALAAQLAQAAKGALNVDPLVRELNEEALVLLLGDVVRLSGVRLPGGASAGTGMVARAQELLAAQLHQSVALGALGDALGLSKFHVLRTFQKETGLSPRQWAMQLRTRRAKGLLRSGLNAADVAHDLGFADQSHLNRHFRAAYGMTPGRYQSAIGSKTTPLPRHQTGPITG</sequence>
<keyword evidence="9" id="KW-1185">Reference proteome</keyword>
<evidence type="ECO:0000256" key="4">
    <source>
        <dbReference type="ARBA" id="ARBA00037345"/>
    </source>
</evidence>
<dbReference type="SMART" id="SM00342">
    <property type="entry name" value="HTH_ARAC"/>
    <property type="match status" value="1"/>
</dbReference>
<dbReference type="SUPFAM" id="SSF51215">
    <property type="entry name" value="Regulatory protein AraC"/>
    <property type="match status" value="1"/>
</dbReference>
<reference evidence="7 10" key="2">
    <citation type="submission" date="2019-09" db="EMBL/GenBank/DDBJ databases">
        <title>Draft genome sequence of Pseudomonas brenneri CCUG 51514(T).</title>
        <authorList>
            <person name="Tunovic T."/>
            <person name="Pineiro-Iglesias B."/>
            <person name="Unosson C."/>
            <person name="Inganas E."/>
            <person name="Ohlen M."/>
            <person name="Cardew S."/>
            <person name="Jensie-Markopoulos S."/>
            <person name="Salva-Serra F."/>
            <person name="Jaen-Luchoro D."/>
            <person name="Svensson-Stadler L."/>
            <person name="Chun J."/>
            <person name="Moore E."/>
        </authorList>
    </citation>
    <scope>NUCLEOTIDE SEQUENCE [LARGE SCALE GENOMIC DNA]</scope>
    <source>
        <strain evidence="7 10">CCUG 51514</strain>
    </source>
</reference>
<dbReference type="GO" id="GO:0043565">
    <property type="term" value="F:sequence-specific DNA binding"/>
    <property type="evidence" value="ECO:0007669"/>
    <property type="project" value="InterPro"/>
</dbReference>
<evidence type="ECO:0000313" key="9">
    <source>
        <dbReference type="Proteomes" id="UP000199620"/>
    </source>
</evidence>
<dbReference type="RefSeq" id="WP_090291012.1">
    <property type="nucleotide sequence ID" value="NZ_BMNU01000001.1"/>
</dbReference>
<dbReference type="AlphaFoldDB" id="A0A5B2ULQ5"/>
<dbReference type="SUPFAM" id="SSF46689">
    <property type="entry name" value="Homeodomain-like"/>
    <property type="match status" value="2"/>
</dbReference>
<dbReference type="PANTHER" id="PTHR46796:SF2">
    <property type="entry name" value="TRANSCRIPTIONAL REGULATORY PROTEIN"/>
    <property type="match status" value="1"/>
</dbReference>
<evidence type="ECO:0000256" key="5">
    <source>
        <dbReference type="SAM" id="MobiDB-lite"/>
    </source>
</evidence>
<feature type="domain" description="HTH araC/xylS-type" evidence="6">
    <location>
        <begin position="163"/>
        <end position="260"/>
    </location>
</feature>
<gene>
    <name evidence="7" type="ORF">F1720_23775</name>
    <name evidence="8" type="ORF">SAMN04490181_1496</name>
</gene>
<evidence type="ECO:0000313" key="7">
    <source>
        <dbReference type="EMBL" id="KAA2227007.1"/>
    </source>
</evidence>